<gene>
    <name evidence="2" type="primary">PLEST011218</name>
    <name evidence="2" type="ORF">PLESTB_001228400</name>
</gene>
<feature type="region of interest" description="Disordered" evidence="1">
    <location>
        <begin position="1"/>
        <end position="125"/>
    </location>
</feature>
<accession>A0A9W6F5W9</accession>
<evidence type="ECO:0000313" key="2">
    <source>
        <dbReference type="EMBL" id="GLC57449.1"/>
    </source>
</evidence>
<dbReference type="AlphaFoldDB" id="A0A9W6F5W9"/>
<evidence type="ECO:0000313" key="3">
    <source>
        <dbReference type="Proteomes" id="UP001165080"/>
    </source>
</evidence>
<protein>
    <submittedName>
        <fullName evidence="2">Uncharacterized protein</fullName>
    </submittedName>
</protein>
<proteinExistence type="predicted"/>
<evidence type="ECO:0000256" key="1">
    <source>
        <dbReference type="SAM" id="MobiDB-lite"/>
    </source>
</evidence>
<dbReference type="EMBL" id="BRXU01000019">
    <property type="protein sequence ID" value="GLC57449.1"/>
    <property type="molecule type" value="Genomic_DNA"/>
</dbReference>
<feature type="compositionally biased region" description="Low complexity" evidence="1">
    <location>
        <begin position="17"/>
        <end position="28"/>
    </location>
</feature>
<comment type="caution">
    <text evidence="2">The sequence shown here is derived from an EMBL/GenBank/DDBJ whole genome shotgun (WGS) entry which is preliminary data.</text>
</comment>
<feature type="compositionally biased region" description="Basic and acidic residues" evidence="1">
    <location>
        <begin position="43"/>
        <end position="54"/>
    </location>
</feature>
<name>A0A9W6F5W9_9CHLO</name>
<organism evidence="2 3">
    <name type="scientific">Pleodorina starrii</name>
    <dbReference type="NCBI Taxonomy" id="330485"/>
    <lineage>
        <taxon>Eukaryota</taxon>
        <taxon>Viridiplantae</taxon>
        <taxon>Chlorophyta</taxon>
        <taxon>core chlorophytes</taxon>
        <taxon>Chlorophyceae</taxon>
        <taxon>CS clade</taxon>
        <taxon>Chlamydomonadales</taxon>
        <taxon>Volvocaceae</taxon>
        <taxon>Pleodorina</taxon>
    </lineage>
</organism>
<reference evidence="2 3" key="1">
    <citation type="journal article" date="2023" name="Commun. Biol.">
        <title>Reorganization of the ancestral sex-determining regions during the evolution of trioecy in Pleodorina starrii.</title>
        <authorList>
            <person name="Takahashi K."/>
            <person name="Suzuki S."/>
            <person name="Kawai-Toyooka H."/>
            <person name="Yamamoto K."/>
            <person name="Hamaji T."/>
            <person name="Ootsuki R."/>
            <person name="Yamaguchi H."/>
            <person name="Kawachi M."/>
            <person name="Higashiyama T."/>
            <person name="Nozaki H."/>
        </authorList>
    </citation>
    <scope>NUCLEOTIDE SEQUENCE [LARGE SCALE GENOMIC DNA]</scope>
    <source>
        <strain evidence="2 3">NIES-4479</strain>
    </source>
</reference>
<feature type="region of interest" description="Disordered" evidence="1">
    <location>
        <begin position="210"/>
        <end position="229"/>
    </location>
</feature>
<sequence length="430" mass="44536">MRSSSTSSCKRPFSAGRSSSRSTSRSSSDTQNDPPPPAEEEAETRQAHEPEKQVAARRRPRWGQRVPPPAADSVRASHQQRTSGAPPRPFSAPSSGGGSAANARQPGPAGSLQGRHAPAAGSAVRTSVQQRLPFGSSVQTAAAVELGLGGGRGAIALTGPSPKPPIAVAHSISSLLAALRDATNACAEPQLLGSAALLSVAKRTLRQVSRLLGPPQPSQLDEDEAGDEVGLQDQLEPAQARALQQAVVELAASALAAGPLHDGIVVAAVECFRSAEAKMAEAAAADPTNGGRGGSGTAICLAESWRLYCTVVRQAAASSFDASGRRSTPQGCGKSVSRVIAQRWFSKNAHSWPPMTAAAHAMADSLQRGMQVGACAAWDDTEQPLGLSFSNRSMHTCNPAVSEGFHVARLQVPNVLSCSLLSHLDNVEMQ</sequence>
<keyword evidence="3" id="KW-1185">Reference proteome</keyword>
<dbReference type="Proteomes" id="UP001165080">
    <property type="component" value="Unassembled WGS sequence"/>
</dbReference>